<dbReference type="InParanoid" id="A0A078A1Z9"/>
<organism evidence="1 2">
    <name type="scientific">Stylonychia lemnae</name>
    <name type="common">Ciliate</name>
    <dbReference type="NCBI Taxonomy" id="5949"/>
    <lineage>
        <taxon>Eukaryota</taxon>
        <taxon>Sar</taxon>
        <taxon>Alveolata</taxon>
        <taxon>Ciliophora</taxon>
        <taxon>Intramacronucleata</taxon>
        <taxon>Spirotrichea</taxon>
        <taxon>Stichotrichia</taxon>
        <taxon>Sporadotrichida</taxon>
        <taxon>Oxytrichidae</taxon>
        <taxon>Stylonychinae</taxon>
        <taxon>Stylonychia</taxon>
    </lineage>
</organism>
<reference evidence="1 2" key="1">
    <citation type="submission" date="2014-06" db="EMBL/GenBank/DDBJ databases">
        <authorList>
            <person name="Swart Estienne"/>
        </authorList>
    </citation>
    <scope>NUCLEOTIDE SEQUENCE [LARGE SCALE GENOMIC DNA]</scope>
    <source>
        <strain evidence="1 2">130c</strain>
    </source>
</reference>
<dbReference type="EMBL" id="CCKQ01005106">
    <property type="protein sequence ID" value="CDW76261.1"/>
    <property type="molecule type" value="Genomic_DNA"/>
</dbReference>
<protein>
    <submittedName>
        <fullName evidence="1">Uncharacterized protein</fullName>
    </submittedName>
</protein>
<evidence type="ECO:0000313" key="2">
    <source>
        <dbReference type="Proteomes" id="UP000039865"/>
    </source>
</evidence>
<sequence>MDIIDQNENKLDTSVLIDEDQQRNLDVVLFSMDFRLEASMLLRKIFFAYLMEKSAYQIDRYKVIEQIMKHGELNVGDSRMISISLKDYQNINYENLLIKSQNDRVKFMWYDKFLNKKGIQITTNQFSKLLECSIDYVFCDETNLKLVQYLMIDFLLTFKPFQYFEYARIKNQIENMASLIKNYEIGKISSDGNKLKIYNGRNVCF</sequence>
<dbReference type="Proteomes" id="UP000039865">
    <property type="component" value="Unassembled WGS sequence"/>
</dbReference>
<name>A0A078A1Z9_STYLE</name>
<evidence type="ECO:0000313" key="1">
    <source>
        <dbReference type="EMBL" id="CDW76261.1"/>
    </source>
</evidence>
<gene>
    <name evidence="1" type="primary">Contig3385.g3624</name>
    <name evidence="1" type="ORF">STYLEM_5261</name>
</gene>
<proteinExistence type="predicted"/>
<dbReference type="AlphaFoldDB" id="A0A078A1Z9"/>
<keyword evidence="2" id="KW-1185">Reference proteome</keyword>
<accession>A0A078A1Z9</accession>